<dbReference type="Proteomes" id="UP000190626">
    <property type="component" value="Unassembled WGS sequence"/>
</dbReference>
<name>A0A1V4HM39_9BACL</name>
<gene>
    <name evidence="2" type="ORF">BC351_04445</name>
</gene>
<dbReference type="AlphaFoldDB" id="A0A1V4HM39"/>
<protein>
    <submittedName>
        <fullName evidence="2">Uncharacterized protein</fullName>
    </submittedName>
</protein>
<dbReference type="EMBL" id="MBTG01000012">
    <property type="protein sequence ID" value="OPH57764.1"/>
    <property type="molecule type" value="Genomic_DNA"/>
</dbReference>
<feature type="region of interest" description="Disordered" evidence="1">
    <location>
        <begin position="1"/>
        <end position="30"/>
    </location>
</feature>
<proteinExistence type="predicted"/>
<evidence type="ECO:0000256" key="1">
    <source>
        <dbReference type="SAM" id="MobiDB-lite"/>
    </source>
</evidence>
<feature type="compositionally biased region" description="Basic residues" evidence="1">
    <location>
        <begin position="51"/>
        <end position="68"/>
    </location>
</feature>
<keyword evidence="3" id="KW-1185">Reference proteome</keyword>
<reference evidence="3" key="1">
    <citation type="submission" date="2016-07" db="EMBL/GenBank/DDBJ databases">
        <authorList>
            <person name="Florea S."/>
            <person name="Webb J.S."/>
            <person name="Jaromczyk J."/>
            <person name="Schardl C.L."/>
        </authorList>
    </citation>
    <scope>NUCLEOTIDE SEQUENCE [LARGE SCALE GENOMIC DNA]</scope>
    <source>
        <strain evidence="3">CY1</strain>
    </source>
</reference>
<evidence type="ECO:0000313" key="3">
    <source>
        <dbReference type="Proteomes" id="UP000190626"/>
    </source>
</evidence>
<accession>A0A1V4HM39</accession>
<organism evidence="2 3">
    <name type="scientific">Paenibacillus ferrarius</name>
    <dbReference type="NCBI Taxonomy" id="1469647"/>
    <lineage>
        <taxon>Bacteria</taxon>
        <taxon>Bacillati</taxon>
        <taxon>Bacillota</taxon>
        <taxon>Bacilli</taxon>
        <taxon>Bacillales</taxon>
        <taxon>Paenibacillaceae</taxon>
        <taxon>Paenibacillus</taxon>
    </lineage>
</organism>
<comment type="caution">
    <text evidence="2">The sequence shown here is derived from an EMBL/GenBank/DDBJ whole genome shotgun (WGS) entry which is preliminary data.</text>
</comment>
<feature type="region of interest" description="Disordered" evidence="1">
    <location>
        <begin position="43"/>
        <end position="80"/>
    </location>
</feature>
<evidence type="ECO:0000313" key="2">
    <source>
        <dbReference type="EMBL" id="OPH57764.1"/>
    </source>
</evidence>
<feature type="compositionally biased region" description="Basic and acidic residues" evidence="1">
    <location>
        <begin position="70"/>
        <end position="80"/>
    </location>
</feature>
<sequence>MQLTHPEPAKKAGSTPNAAYIPGNPLRDCQKSRLGRQNAAHALRDYQKGRLNSKYRLHPRKSTTRLPKKQAQEAKPTHAP</sequence>